<evidence type="ECO:0000313" key="3">
    <source>
        <dbReference type="EMBL" id="RCI16932.1"/>
    </source>
</evidence>
<dbReference type="Proteomes" id="UP000253664">
    <property type="component" value="Unassembled WGS sequence"/>
</dbReference>
<comment type="caution">
    <text evidence="3">The sequence shown here is derived from an EMBL/GenBank/DDBJ whole genome shotgun (WGS) entry which is preliminary data.</text>
</comment>
<feature type="compositionally biased region" description="Basic and acidic residues" evidence="1">
    <location>
        <begin position="65"/>
        <end position="78"/>
    </location>
</feature>
<name>A0A367LRS2_9HYPO</name>
<dbReference type="AlphaFoldDB" id="A0A367LRS2"/>
<feature type="region of interest" description="Disordered" evidence="1">
    <location>
        <begin position="65"/>
        <end position="87"/>
    </location>
</feature>
<evidence type="ECO:0000313" key="4">
    <source>
        <dbReference type="Proteomes" id="UP000253664"/>
    </source>
</evidence>
<feature type="chain" id="PRO_5017025314" evidence="2">
    <location>
        <begin position="17"/>
        <end position="123"/>
    </location>
</feature>
<dbReference type="EMBL" id="LKCN02000001">
    <property type="protein sequence ID" value="RCI16932.1"/>
    <property type="molecule type" value="Genomic_DNA"/>
</dbReference>
<sequence length="123" mass="13774">MKFSLITIVIVSGVWATSSSPAMPAQDLEARDDPCNFPSPCGVSTSIRLCRNFCGNRGFSHITDDGCGRSKSRTKNEEGGMSFPSTDTALPLEEARWERWDTCIHDWTARFTELDRDIRPRVC</sequence>
<accession>A0A367LRS2</accession>
<proteinExistence type="predicted"/>
<evidence type="ECO:0000256" key="1">
    <source>
        <dbReference type="SAM" id="MobiDB-lite"/>
    </source>
</evidence>
<dbReference type="OrthoDB" id="4920918at2759"/>
<keyword evidence="2" id="KW-0732">Signal</keyword>
<gene>
    <name evidence="3" type="ORF">L249_2981</name>
</gene>
<reference evidence="3 4" key="1">
    <citation type="journal article" date="2015" name="BMC Genomics">
        <title>Insights from the genome of Ophiocordyceps polyrhachis-furcata to pathogenicity and host specificity in insect fungi.</title>
        <authorList>
            <person name="Wichadakul D."/>
            <person name="Kobmoo N."/>
            <person name="Ingsriswang S."/>
            <person name="Tangphatsornruang S."/>
            <person name="Chantasingh D."/>
            <person name="Luangsa-ard J.J."/>
            <person name="Eurwilaichitr L."/>
        </authorList>
    </citation>
    <scope>NUCLEOTIDE SEQUENCE [LARGE SCALE GENOMIC DNA]</scope>
    <source>
        <strain evidence="3 4">BCC 54312</strain>
    </source>
</reference>
<evidence type="ECO:0000256" key="2">
    <source>
        <dbReference type="SAM" id="SignalP"/>
    </source>
</evidence>
<keyword evidence="4" id="KW-1185">Reference proteome</keyword>
<protein>
    <submittedName>
        <fullName evidence="3">Uncharacterized protein</fullName>
    </submittedName>
</protein>
<feature type="signal peptide" evidence="2">
    <location>
        <begin position="1"/>
        <end position="16"/>
    </location>
</feature>
<organism evidence="3 4">
    <name type="scientific">Ophiocordyceps polyrhachis-furcata BCC 54312</name>
    <dbReference type="NCBI Taxonomy" id="1330021"/>
    <lineage>
        <taxon>Eukaryota</taxon>
        <taxon>Fungi</taxon>
        <taxon>Dikarya</taxon>
        <taxon>Ascomycota</taxon>
        <taxon>Pezizomycotina</taxon>
        <taxon>Sordariomycetes</taxon>
        <taxon>Hypocreomycetidae</taxon>
        <taxon>Hypocreales</taxon>
        <taxon>Ophiocordycipitaceae</taxon>
        <taxon>Ophiocordyceps</taxon>
    </lineage>
</organism>